<dbReference type="Proteomes" id="UP001138894">
    <property type="component" value="Unassembled WGS sequence"/>
</dbReference>
<dbReference type="InterPro" id="IPR033910">
    <property type="entry name" value="GluRS_core"/>
</dbReference>
<dbReference type="GO" id="GO:0006424">
    <property type="term" value="P:glutamyl-tRNA aminoacylation"/>
    <property type="evidence" value="ECO:0007669"/>
    <property type="project" value="UniProtKB-UniRule"/>
</dbReference>
<keyword evidence="3 7" id="KW-0547">Nucleotide-binding</keyword>
<dbReference type="Pfam" id="PF19269">
    <property type="entry name" value="Anticodon_2"/>
    <property type="match status" value="1"/>
</dbReference>
<dbReference type="AlphaFoldDB" id="A0A9X1F8A7"/>
<keyword evidence="6 7" id="KW-0030">Aminoacyl-tRNA synthetase</keyword>
<accession>A0A9X1F8A7</accession>
<evidence type="ECO:0000256" key="2">
    <source>
        <dbReference type="ARBA" id="ARBA00022598"/>
    </source>
</evidence>
<comment type="catalytic activity">
    <reaction evidence="7">
        <text>tRNA(Glu) + L-glutamate + ATP = L-glutamyl-tRNA(Glu) + AMP + diphosphate</text>
        <dbReference type="Rhea" id="RHEA:23540"/>
        <dbReference type="Rhea" id="RHEA-COMP:9663"/>
        <dbReference type="Rhea" id="RHEA-COMP:9680"/>
        <dbReference type="ChEBI" id="CHEBI:29985"/>
        <dbReference type="ChEBI" id="CHEBI:30616"/>
        <dbReference type="ChEBI" id="CHEBI:33019"/>
        <dbReference type="ChEBI" id="CHEBI:78442"/>
        <dbReference type="ChEBI" id="CHEBI:78520"/>
        <dbReference type="ChEBI" id="CHEBI:456215"/>
        <dbReference type="EC" id="6.1.1.17"/>
    </reaction>
</comment>
<keyword evidence="11" id="KW-1185">Reference proteome</keyword>
<dbReference type="HAMAP" id="MF_00022">
    <property type="entry name" value="Glu_tRNA_synth_type1"/>
    <property type="match status" value="1"/>
</dbReference>
<dbReference type="EMBL" id="JAGSPD010000005">
    <property type="protein sequence ID" value="MBV7269134.1"/>
    <property type="molecule type" value="Genomic_DNA"/>
</dbReference>
<dbReference type="Pfam" id="PF00749">
    <property type="entry name" value="tRNA-synt_1c"/>
    <property type="match status" value="1"/>
</dbReference>
<keyword evidence="5 7" id="KW-0648">Protein biosynthesis</keyword>
<evidence type="ECO:0000256" key="3">
    <source>
        <dbReference type="ARBA" id="ARBA00022741"/>
    </source>
</evidence>
<comment type="caution">
    <text evidence="7">Lacks conserved residue(s) required for the propagation of feature annotation.</text>
</comment>
<dbReference type="PANTHER" id="PTHR43311:SF2">
    <property type="entry name" value="GLUTAMATE--TRNA LIGASE, MITOCHONDRIAL-RELATED"/>
    <property type="match status" value="1"/>
</dbReference>
<reference evidence="10" key="1">
    <citation type="submission" date="2021-04" db="EMBL/GenBank/DDBJ databases">
        <authorList>
            <person name="Pira H."/>
            <person name="Risdian C."/>
            <person name="Wink J."/>
        </authorList>
    </citation>
    <scope>NUCLEOTIDE SEQUENCE</scope>
    <source>
        <strain evidence="10">WHY3</strain>
    </source>
</reference>
<feature type="domain" description="Glutamyl/glutaminyl-tRNA synthetase class Ib catalytic" evidence="8">
    <location>
        <begin position="4"/>
        <end position="346"/>
    </location>
</feature>
<evidence type="ECO:0000256" key="6">
    <source>
        <dbReference type="ARBA" id="ARBA00023146"/>
    </source>
</evidence>
<evidence type="ECO:0000313" key="10">
    <source>
        <dbReference type="EMBL" id="MBV7269134.1"/>
    </source>
</evidence>
<feature type="short sequence motif" description="'KMSKS' region" evidence="7">
    <location>
        <begin position="260"/>
        <end position="264"/>
    </location>
</feature>
<dbReference type="GO" id="GO:0005524">
    <property type="term" value="F:ATP binding"/>
    <property type="evidence" value="ECO:0007669"/>
    <property type="project" value="UniProtKB-UniRule"/>
</dbReference>
<evidence type="ECO:0000259" key="9">
    <source>
        <dbReference type="Pfam" id="PF19269"/>
    </source>
</evidence>
<evidence type="ECO:0000313" key="11">
    <source>
        <dbReference type="Proteomes" id="UP001138894"/>
    </source>
</evidence>
<feature type="binding site" evidence="7">
    <location>
        <position position="263"/>
    </location>
    <ligand>
        <name>ATP</name>
        <dbReference type="ChEBI" id="CHEBI:30616"/>
    </ligand>
</feature>
<evidence type="ECO:0000256" key="7">
    <source>
        <dbReference type="HAMAP-Rule" id="MF_00022"/>
    </source>
</evidence>
<dbReference type="GO" id="GO:0004818">
    <property type="term" value="F:glutamate-tRNA ligase activity"/>
    <property type="evidence" value="ECO:0007669"/>
    <property type="project" value="UniProtKB-UniRule"/>
</dbReference>
<comment type="function">
    <text evidence="7">Catalyzes the attachment of glutamate to tRNA(Glu) in a two-step reaction: glutamate is first activated by ATP to form Glu-AMP and then transferred to the acceptor end of tRNA(Glu).</text>
</comment>
<comment type="caution">
    <text evidence="10">The sequence shown here is derived from an EMBL/GenBank/DDBJ whole genome shotgun (WGS) entry which is preliminary data.</text>
</comment>
<dbReference type="GO" id="GO:0008270">
    <property type="term" value="F:zinc ion binding"/>
    <property type="evidence" value="ECO:0007669"/>
    <property type="project" value="InterPro"/>
</dbReference>
<dbReference type="InterPro" id="IPR020058">
    <property type="entry name" value="Glu/Gln-tRNA-synth_Ib_cat-dom"/>
</dbReference>
<comment type="subunit">
    <text evidence="7">Monomer.</text>
</comment>
<comment type="subcellular location">
    <subcellularLocation>
        <location evidence="7">Cytoplasm</location>
    </subcellularLocation>
</comment>
<dbReference type="PROSITE" id="PS00178">
    <property type="entry name" value="AA_TRNA_LIGASE_I"/>
    <property type="match status" value="1"/>
</dbReference>
<dbReference type="CDD" id="cd00808">
    <property type="entry name" value="GluRS_core"/>
    <property type="match status" value="1"/>
</dbReference>
<keyword evidence="4 7" id="KW-0067">ATP-binding</keyword>
<dbReference type="EC" id="6.1.1.17" evidence="7"/>
<organism evidence="10 11">
    <name type="scientific">Winogradskyella luteola</name>
    <dbReference type="NCBI Taxonomy" id="2828330"/>
    <lineage>
        <taxon>Bacteria</taxon>
        <taxon>Pseudomonadati</taxon>
        <taxon>Bacteroidota</taxon>
        <taxon>Flavobacteriia</taxon>
        <taxon>Flavobacteriales</taxon>
        <taxon>Flavobacteriaceae</taxon>
        <taxon>Winogradskyella</taxon>
    </lineage>
</organism>
<sequence>MSQKVRVRFAPSPTGPLHIGGVRTALFNYLFAKKHGGDFVLRIEDTDQNRYVEGAEDYIVEALNWCGIPFDEGPGKNEKFGPYRQSERKHLYKQYADQLVDKGHAYYAFDTPEALDGHRKDHEAKGKTFIYNWHNRLKLTNSLSLSAEEVQAKLDAGEPYVIRYKSPQDETLHLIDIVRGDVKIDTNILDDKVLFKSDGMPTYHLANIVDDHLMQITHVIRGEEWLPSLALHYLLYRSFEWEAPAFAHLPLILKPTGKGKLSKRDGAKFGFPVFPMEWNDEKEDQLYMGFKDEGYFPEAVINFLAFLGWNPGTEQEMFNLDQLISDFDLERINKAGARFDIKKADWFNQHYMQQQLDLDLAHEFKPILEQKLDVIQSDSVESDEISRSTRNDIDINYIALVIGLIKERATFVSDLWELSHFFFIAPTDYDEKASKKALKEGTADILNKVAELVNTIDDFTVENLQTNIKGWITANDIGFGKVMMPLRLALVGALQGPDVFDIIFMIGKAETIKRIEALKTIT</sequence>
<dbReference type="RefSeq" id="WP_218545697.1">
    <property type="nucleotide sequence ID" value="NZ_JAGSPD010000005.1"/>
</dbReference>
<dbReference type="FunFam" id="3.40.50.620:FF:000127">
    <property type="entry name" value="Glutamate--tRNA ligase"/>
    <property type="match status" value="1"/>
</dbReference>
<dbReference type="InterPro" id="IPR045462">
    <property type="entry name" value="aa-tRNA-synth_I_cd-bd"/>
</dbReference>
<evidence type="ECO:0000256" key="1">
    <source>
        <dbReference type="ARBA" id="ARBA00022490"/>
    </source>
</evidence>
<name>A0A9X1F8A7_9FLAO</name>
<dbReference type="NCBIfam" id="TIGR00464">
    <property type="entry name" value="gltX_bact"/>
    <property type="match status" value="1"/>
</dbReference>
<feature type="short sequence motif" description="'HIGH' region" evidence="7">
    <location>
        <begin position="11"/>
        <end position="21"/>
    </location>
</feature>
<dbReference type="InterPro" id="IPR001412">
    <property type="entry name" value="aa-tRNA-synth_I_CS"/>
</dbReference>
<dbReference type="PANTHER" id="PTHR43311">
    <property type="entry name" value="GLUTAMATE--TRNA LIGASE"/>
    <property type="match status" value="1"/>
</dbReference>
<keyword evidence="2 7" id="KW-0436">Ligase</keyword>
<protein>
    <recommendedName>
        <fullName evidence="7">Glutamate--tRNA ligase</fullName>
        <ecNumber evidence="7">6.1.1.17</ecNumber>
    </recommendedName>
    <alternativeName>
        <fullName evidence="7">Glutamyl-tRNA synthetase</fullName>
        <shortName evidence="7">GluRS</shortName>
    </alternativeName>
</protein>
<dbReference type="GO" id="GO:0005829">
    <property type="term" value="C:cytosol"/>
    <property type="evidence" value="ECO:0007669"/>
    <property type="project" value="TreeGrafter"/>
</dbReference>
<keyword evidence="1 7" id="KW-0963">Cytoplasm</keyword>
<proteinExistence type="inferred from homology"/>
<feature type="domain" description="Aminoacyl-tRNA synthetase class I anticodon-binding" evidence="9">
    <location>
        <begin position="391"/>
        <end position="517"/>
    </location>
</feature>
<gene>
    <name evidence="7" type="primary">gltX</name>
    <name evidence="10" type="ORF">KCG49_08040</name>
</gene>
<evidence type="ECO:0000256" key="5">
    <source>
        <dbReference type="ARBA" id="ARBA00022917"/>
    </source>
</evidence>
<comment type="similarity">
    <text evidence="7">Belongs to the class-I aminoacyl-tRNA synthetase family. Glutamate--tRNA ligase type 1 subfamily.</text>
</comment>
<dbReference type="InterPro" id="IPR004527">
    <property type="entry name" value="Glu-tRNA-ligase_bac/mito"/>
</dbReference>
<evidence type="ECO:0000256" key="4">
    <source>
        <dbReference type="ARBA" id="ARBA00022840"/>
    </source>
</evidence>
<evidence type="ECO:0000259" key="8">
    <source>
        <dbReference type="Pfam" id="PF00749"/>
    </source>
</evidence>
<dbReference type="InterPro" id="IPR049940">
    <property type="entry name" value="GluQ/Sye"/>
</dbReference>